<dbReference type="Gene3D" id="3.30.2460.20">
    <property type="match status" value="1"/>
</dbReference>
<evidence type="ECO:0000256" key="9">
    <source>
        <dbReference type="ARBA" id="ARBA00023180"/>
    </source>
</evidence>
<name>A0A9J7HL33_BRAFL</name>
<dbReference type="InterPro" id="IPR013303">
    <property type="entry name" value="Wnt9a"/>
</dbReference>
<comment type="subcellular location">
    <subcellularLocation>
        <location evidence="1 11">Secreted</location>
        <location evidence="1 11">Extracellular space</location>
        <location evidence="1 11">Extracellular matrix</location>
    </subcellularLocation>
</comment>
<dbReference type="PRINTS" id="PR01349">
    <property type="entry name" value="WNTPROTEIN"/>
</dbReference>
<keyword evidence="9" id="KW-0325">Glycoprotein</keyword>
<dbReference type="CDD" id="cd19341">
    <property type="entry name" value="Wnt_Wnt9"/>
    <property type="match status" value="1"/>
</dbReference>
<dbReference type="InterPro" id="IPR005817">
    <property type="entry name" value="Wnt"/>
</dbReference>
<keyword evidence="7" id="KW-0732">Signal</keyword>
<dbReference type="GeneID" id="118405794"/>
<keyword evidence="10" id="KW-0449">Lipoprotein</keyword>
<dbReference type="OrthoDB" id="5945655at2759"/>
<dbReference type="OMA" id="EAWKWGG"/>
<keyword evidence="4" id="KW-0964">Secreted</keyword>
<evidence type="ECO:0000256" key="2">
    <source>
        <dbReference type="ARBA" id="ARBA00005683"/>
    </source>
</evidence>
<organism evidence="12 13">
    <name type="scientific">Branchiostoma floridae</name>
    <name type="common">Florida lancelet</name>
    <name type="synonym">Amphioxus</name>
    <dbReference type="NCBI Taxonomy" id="7739"/>
    <lineage>
        <taxon>Eukaryota</taxon>
        <taxon>Metazoa</taxon>
        <taxon>Chordata</taxon>
        <taxon>Cephalochordata</taxon>
        <taxon>Leptocardii</taxon>
        <taxon>Amphioxiformes</taxon>
        <taxon>Branchiostomatidae</taxon>
        <taxon>Branchiostoma</taxon>
    </lineage>
</organism>
<evidence type="ECO:0000256" key="11">
    <source>
        <dbReference type="RuleBase" id="RU003500"/>
    </source>
</evidence>
<dbReference type="GO" id="GO:0005125">
    <property type="term" value="F:cytokine activity"/>
    <property type="evidence" value="ECO:0000318"/>
    <property type="project" value="GO_Central"/>
</dbReference>
<dbReference type="PANTHER" id="PTHR12027:SF97">
    <property type="entry name" value="PROTEIN WNT-4"/>
    <property type="match status" value="1"/>
</dbReference>
<dbReference type="AlphaFoldDB" id="A0A9J7HL33"/>
<reference evidence="12" key="1">
    <citation type="journal article" date="2020" name="Nat. Ecol. Evol.">
        <title>Deeply conserved synteny resolves early events in vertebrate evolution.</title>
        <authorList>
            <person name="Simakov O."/>
            <person name="Marletaz F."/>
            <person name="Yue J.X."/>
            <person name="O'Connell B."/>
            <person name="Jenkins J."/>
            <person name="Brandt A."/>
            <person name="Calef R."/>
            <person name="Tung C.H."/>
            <person name="Huang T.K."/>
            <person name="Schmutz J."/>
            <person name="Satoh N."/>
            <person name="Yu J.K."/>
            <person name="Putnam N.H."/>
            <person name="Green R.E."/>
            <person name="Rokhsar D.S."/>
        </authorList>
    </citation>
    <scope>NUCLEOTIDE SEQUENCE [LARGE SCALE GENOMIC DNA]</scope>
    <source>
        <strain evidence="12">S238N-H82</strain>
    </source>
</reference>
<gene>
    <name evidence="13" type="primary">LOC118405794</name>
</gene>
<dbReference type="GO" id="GO:0060070">
    <property type="term" value="P:canonical Wnt signaling pathway"/>
    <property type="evidence" value="ECO:0000318"/>
    <property type="project" value="GO_Central"/>
</dbReference>
<evidence type="ECO:0000256" key="6">
    <source>
        <dbReference type="ARBA" id="ARBA00022687"/>
    </source>
</evidence>
<dbReference type="FunFam" id="3.30.2460.20:FF:000002">
    <property type="entry name" value="Protein Wnt"/>
    <property type="match status" value="1"/>
</dbReference>
<dbReference type="GO" id="GO:0045165">
    <property type="term" value="P:cell fate commitment"/>
    <property type="evidence" value="ECO:0000318"/>
    <property type="project" value="GO_Central"/>
</dbReference>
<evidence type="ECO:0000256" key="7">
    <source>
        <dbReference type="ARBA" id="ARBA00022729"/>
    </source>
</evidence>
<evidence type="ECO:0000256" key="5">
    <source>
        <dbReference type="ARBA" id="ARBA00022530"/>
    </source>
</evidence>
<keyword evidence="8" id="KW-1015">Disulfide bond</keyword>
<evidence type="ECO:0000313" key="13">
    <source>
        <dbReference type="RefSeq" id="XP_035661443.1"/>
    </source>
</evidence>
<dbReference type="RefSeq" id="XP_035661443.1">
    <property type="nucleotide sequence ID" value="XM_035805550.1"/>
</dbReference>
<keyword evidence="12" id="KW-1185">Reference proteome</keyword>
<dbReference type="PRINTS" id="PR01894">
    <property type="entry name" value="WNT14PROTEIN"/>
</dbReference>
<dbReference type="PROSITE" id="PS00246">
    <property type="entry name" value="WNT1"/>
    <property type="match status" value="1"/>
</dbReference>
<evidence type="ECO:0000256" key="10">
    <source>
        <dbReference type="ARBA" id="ARBA00023288"/>
    </source>
</evidence>
<dbReference type="Proteomes" id="UP000001554">
    <property type="component" value="Chromosome 18"/>
</dbReference>
<keyword evidence="5" id="KW-0272">Extracellular matrix</keyword>
<accession>A0A9J7HL33</accession>
<evidence type="ECO:0000256" key="1">
    <source>
        <dbReference type="ARBA" id="ARBA00004498"/>
    </source>
</evidence>
<comment type="similarity">
    <text evidence="2 11">Belongs to the Wnt family.</text>
</comment>
<dbReference type="GO" id="GO:0005109">
    <property type="term" value="F:frizzled binding"/>
    <property type="evidence" value="ECO:0000318"/>
    <property type="project" value="GO_Central"/>
</dbReference>
<dbReference type="Pfam" id="PF00110">
    <property type="entry name" value="wnt"/>
    <property type="match status" value="1"/>
</dbReference>
<proteinExistence type="inferred from homology"/>
<reference evidence="13" key="2">
    <citation type="submission" date="2025-08" db="UniProtKB">
        <authorList>
            <consortium name="RefSeq"/>
        </authorList>
    </citation>
    <scope>IDENTIFICATION</scope>
    <source>
        <strain evidence="13">S238N-H82</strain>
        <tissue evidence="13">Testes</tissue>
    </source>
</reference>
<dbReference type="GO" id="GO:0030182">
    <property type="term" value="P:neuron differentiation"/>
    <property type="evidence" value="ECO:0000318"/>
    <property type="project" value="GO_Central"/>
</dbReference>
<dbReference type="PANTHER" id="PTHR12027">
    <property type="entry name" value="WNT RELATED"/>
    <property type="match status" value="1"/>
</dbReference>
<comment type="function">
    <text evidence="11">Ligand for members of the frizzled family of seven transmembrane receptors.</text>
</comment>
<evidence type="ECO:0000313" key="12">
    <source>
        <dbReference type="Proteomes" id="UP000001554"/>
    </source>
</evidence>
<protein>
    <recommendedName>
        <fullName evidence="11">Protein Wnt</fullName>
    </recommendedName>
</protein>
<evidence type="ECO:0000256" key="4">
    <source>
        <dbReference type="ARBA" id="ARBA00022525"/>
    </source>
</evidence>
<dbReference type="InterPro" id="IPR018161">
    <property type="entry name" value="Wnt_CS"/>
</dbReference>
<sequence length="409" mass="46875">MRVLVEGRREEGSPGVLERRDVTTCGDVPLARRQPHNKVFHSRPLPRRLTGMFASRERRYLYRLTGREPLMVLPLGVDDINALPPVKICESFKLKRKQRRMCKRDAGVAETLVEAMHMSARECQHQFHNERWNCTLGKTRLNMLKRDVAEGRKRSRERNRFKETAFLYAISSSGLTHALGRACSSGKLERCTCDESFNDIDNRETWLWGGCGDNLKYSRKFARQFLSMNKAEEQDLRAAVDRHNTNLGIRSVTYQVVRSRVKTTCKCHGVSGSCSVQTCWRQLAPFHEIGDVLKNKYEKAMKVVSMTNGAGERAQLMNEPVGNEAPKGPKNNDMVFVDDSPSYCKKGKYSYGTRGRICDKEKNCDSICCGRGHNTQSLVIKRPCQCQVKWCCYVECKECNTRENIYMCK</sequence>
<evidence type="ECO:0000256" key="8">
    <source>
        <dbReference type="ARBA" id="ARBA00023157"/>
    </source>
</evidence>
<dbReference type="KEGG" id="bfo:118405794"/>
<evidence type="ECO:0000256" key="3">
    <source>
        <dbReference type="ARBA" id="ARBA00022473"/>
    </source>
</evidence>
<dbReference type="InterPro" id="IPR043158">
    <property type="entry name" value="Wnt_C"/>
</dbReference>
<dbReference type="GO" id="GO:0005615">
    <property type="term" value="C:extracellular space"/>
    <property type="evidence" value="ECO:0000318"/>
    <property type="project" value="GO_Central"/>
</dbReference>
<dbReference type="SMART" id="SM00097">
    <property type="entry name" value="WNT1"/>
    <property type="match status" value="1"/>
</dbReference>
<keyword evidence="6 11" id="KW-0879">Wnt signaling pathway</keyword>
<keyword evidence="3 11" id="KW-0217">Developmental protein</keyword>